<name>A0A1I0KER0_9FIRM</name>
<reference evidence="3" key="1">
    <citation type="submission" date="2016-10" db="EMBL/GenBank/DDBJ databases">
        <authorList>
            <person name="Varghese N."/>
            <person name="Submissions S."/>
        </authorList>
    </citation>
    <scope>NUCLEOTIDE SEQUENCE [LARGE SCALE GENOMIC DNA]</scope>
    <source>
        <strain evidence="3">NLAE-zl-G277</strain>
    </source>
</reference>
<accession>A0A1I0KER0</accession>
<evidence type="ECO:0000313" key="2">
    <source>
        <dbReference type="EMBL" id="SEU22836.1"/>
    </source>
</evidence>
<evidence type="ECO:0000313" key="3">
    <source>
        <dbReference type="Proteomes" id="UP000198508"/>
    </source>
</evidence>
<gene>
    <name evidence="2" type="ORF">SAMN05216313_1749</name>
</gene>
<dbReference type="AlphaFoldDB" id="A0A1I0KER0"/>
<organism evidence="2 3">
    <name type="scientific">Enterocloster lavalensis</name>
    <dbReference type="NCBI Taxonomy" id="460384"/>
    <lineage>
        <taxon>Bacteria</taxon>
        <taxon>Bacillati</taxon>
        <taxon>Bacillota</taxon>
        <taxon>Clostridia</taxon>
        <taxon>Lachnospirales</taxon>
        <taxon>Lachnospiraceae</taxon>
        <taxon>Enterocloster</taxon>
    </lineage>
</organism>
<keyword evidence="3" id="KW-1185">Reference proteome</keyword>
<sequence length="151" mass="17631">MTFSYNIAAVTNSFELVQKHYNVISGRRVQHIIIGFKDGEVTLNGLSFIAQQAAWFIGQRFQCCYGIRCGSENHSGYDHIHLAVNVISYVDGKKYYERWDNLWALANYLNQVTKWEFDWNVYMKESNPYTEERLGGGTVFREEELIKAERL</sequence>
<proteinExistence type="predicted"/>
<feature type="domain" description="MobA/VirD2-like nuclease" evidence="1">
    <location>
        <begin position="6"/>
        <end position="113"/>
    </location>
</feature>
<dbReference type="Proteomes" id="UP000198508">
    <property type="component" value="Unassembled WGS sequence"/>
</dbReference>
<protein>
    <recommendedName>
        <fullName evidence="1">MobA/VirD2-like nuclease domain-containing protein</fullName>
    </recommendedName>
</protein>
<evidence type="ECO:0000259" key="1">
    <source>
        <dbReference type="Pfam" id="PF03432"/>
    </source>
</evidence>
<dbReference type="Pfam" id="PF03432">
    <property type="entry name" value="Relaxase"/>
    <property type="match status" value="1"/>
</dbReference>
<dbReference type="InterPro" id="IPR005094">
    <property type="entry name" value="Endonuclease_MobA/VirD2"/>
</dbReference>
<dbReference type="EMBL" id="FOIM01000074">
    <property type="protein sequence ID" value="SEU22836.1"/>
    <property type="molecule type" value="Genomic_DNA"/>
</dbReference>